<feature type="disulfide bond" evidence="2">
    <location>
        <begin position="1000"/>
        <end position="1038"/>
    </location>
</feature>
<dbReference type="SUPFAM" id="SSF53955">
    <property type="entry name" value="Lysozyme-like"/>
    <property type="match status" value="1"/>
</dbReference>
<dbReference type="GO" id="GO:0016788">
    <property type="term" value="F:hydrolase activity, acting on ester bonds"/>
    <property type="evidence" value="ECO:0007669"/>
    <property type="project" value="InterPro"/>
</dbReference>
<dbReference type="InterPro" id="IPR023346">
    <property type="entry name" value="Lysozyme-like_dom_sf"/>
</dbReference>
<keyword evidence="5" id="KW-1185">Reference proteome</keyword>
<feature type="disulfide bond" evidence="2">
    <location>
        <begin position="1159"/>
        <end position="1211"/>
    </location>
</feature>
<dbReference type="InterPro" id="IPR013830">
    <property type="entry name" value="SGNH_hydro"/>
</dbReference>
<dbReference type="CDD" id="cd01823">
    <property type="entry name" value="SEST_like"/>
    <property type="match status" value="1"/>
</dbReference>
<dbReference type="PANTHER" id="PTHR37981">
    <property type="entry name" value="LIPASE 2"/>
    <property type="match status" value="1"/>
</dbReference>
<comment type="caution">
    <text evidence="4">The sequence shown here is derived from an EMBL/GenBank/DDBJ whole genome shotgun (WGS) entry which is preliminary data.</text>
</comment>
<dbReference type="InterPro" id="IPR036514">
    <property type="entry name" value="SGNH_hydro_sf"/>
</dbReference>
<organism evidence="4 5">
    <name type="scientific">Actinocrispum wychmicini</name>
    <dbReference type="NCBI Taxonomy" id="1213861"/>
    <lineage>
        <taxon>Bacteria</taxon>
        <taxon>Bacillati</taxon>
        <taxon>Actinomycetota</taxon>
        <taxon>Actinomycetes</taxon>
        <taxon>Pseudonocardiales</taxon>
        <taxon>Pseudonocardiaceae</taxon>
        <taxon>Actinocrispum</taxon>
    </lineage>
</organism>
<dbReference type="Gene3D" id="3.40.50.1110">
    <property type="entry name" value="SGNH hydrolase"/>
    <property type="match status" value="1"/>
</dbReference>
<feature type="active site" evidence="1">
    <location>
        <position position="1240"/>
    </location>
</feature>
<evidence type="ECO:0000256" key="1">
    <source>
        <dbReference type="PIRSR" id="PIRSR637460-1"/>
    </source>
</evidence>
<dbReference type="EMBL" id="SLWS01000007">
    <property type="protein sequence ID" value="TCO55699.1"/>
    <property type="molecule type" value="Genomic_DNA"/>
</dbReference>
<evidence type="ECO:0000313" key="5">
    <source>
        <dbReference type="Proteomes" id="UP000295680"/>
    </source>
</evidence>
<evidence type="ECO:0000313" key="4">
    <source>
        <dbReference type="EMBL" id="TCO55699.1"/>
    </source>
</evidence>
<protein>
    <submittedName>
        <fullName evidence="4">GDSL-like lipase/acylhydrolase family protein</fullName>
    </submittedName>
</protein>
<dbReference type="Proteomes" id="UP000295680">
    <property type="component" value="Unassembled WGS sequence"/>
</dbReference>
<keyword evidence="4" id="KW-0378">Hydrolase</keyword>
<proteinExistence type="predicted"/>
<reference evidence="4 5" key="1">
    <citation type="submission" date="2019-03" db="EMBL/GenBank/DDBJ databases">
        <title>Genomic Encyclopedia of Type Strains, Phase IV (KMG-IV): sequencing the most valuable type-strain genomes for metagenomic binning, comparative biology and taxonomic classification.</title>
        <authorList>
            <person name="Goeker M."/>
        </authorList>
    </citation>
    <scope>NUCLEOTIDE SEQUENCE [LARGE SCALE GENOMIC DNA]</scope>
    <source>
        <strain evidence="4 5">DSM 45934</strain>
    </source>
</reference>
<dbReference type="PANTHER" id="PTHR37981:SF1">
    <property type="entry name" value="SGNH HYDROLASE-TYPE ESTERASE DOMAIN-CONTAINING PROTEIN"/>
    <property type="match status" value="1"/>
</dbReference>
<dbReference type="AlphaFoldDB" id="A0A4R2JH42"/>
<dbReference type="GO" id="GO:0006629">
    <property type="term" value="P:lipid metabolic process"/>
    <property type="evidence" value="ECO:0007669"/>
    <property type="project" value="TreeGrafter"/>
</dbReference>
<keyword evidence="2" id="KW-1015">Disulfide bond</keyword>
<dbReference type="Pfam" id="PF13472">
    <property type="entry name" value="Lipase_GDSL_2"/>
    <property type="match status" value="1"/>
</dbReference>
<gene>
    <name evidence="4" type="ORF">EV192_107121</name>
</gene>
<feature type="domain" description="SGNH hydrolase-type esterase" evidence="3">
    <location>
        <begin position="969"/>
        <end position="1186"/>
    </location>
</feature>
<feature type="active site" description="Nucleophile" evidence="1">
    <location>
        <position position="973"/>
    </location>
</feature>
<dbReference type="InterPro" id="IPR037460">
    <property type="entry name" value="SEST-like"/>
</dbReference>
<evidence type="ECO:0000259" key="3">
    <source>
        <dbReference type="Pfam" id="PF13472"/>
    </source>
</evidence>
<accession>A0A4R2JH42</accession>
<sequence>MRSAAAALIAVGAMPTTPVSAMARRLWVLGCVFALAAGLPVTAAAAPAPPPATVTSVPGTELAAGWRTSTDRVVTTDGDATGLHVLAADRRTGYTWRTVASLGVPGSDVDQWIGNSCVTTSGRRAVVVYAPRQAANSEDGFHSGGVAAIIDLDTGAVTTLADGVSLAYYNPGCGVGEQAVLTQNLMRGNLYVSRLITVDATTATVTARVDVAGQITSAIPTASGVVAAQGDSLVAIGGSGRPVVLADQDAVPFRLGIDRDGAINYEVQTGDTVGLHRFAGTVDHVVGSAPARSVRLHTVAGTTYLTGPQATQVKVPSTWRTVAAAVDAEPSTDGLAVVTSATSGTEEAGDVHMTGASLDAQPIGVGLTVLDSGKRYAFTVQPGAATPAAVPPGNDTTDPDRVCAIPRNDPKIQSLQPTTQMAEWAADLAVQGALTESRPAGWNGSNLPAYTPQGLFPSHPLVGGGQVPAQIMLGVLAQESNMWQASPHVTDGESGNFEQGGFYGSGGVVFDNVDCGYGAAQVTTGMRKGETVYTQTQQIALTVDYAANVAAGLQVLQDKWNQLKQLGIVVNNGDPQYLENWWYALWAYNSGYHKLNDRTDPFSKSDAYGLGWSNNVANEDLAPDRGGFLDGTTTCLPKYQDPNGRCNDAKHPADWSYPERIIGFARHSLVRYDYVNGNYHDSFTTATWSQAPQLPPVGTFCQPAANQCDMTKIHKPGNFPSDHGSHCQRDDLACYWHTSATWQPNPATLGTQVLRYLPGAPEPAATHFYNPVCATAPLPSNALIVDDVPADVRTQNGCAKSWTNRGSLTFTFPADSTNHYPAKIDFHQLDTGFGGHFWFSHVWPAGEVTHRVTGTWTLNQQLNSWARVLVYVPDHGAETPQAAYTVGGTDSNTPPMRTVVEGNYLDAQRKPQPGSWHSLGAFHFTGTPSVTLSNIIPKSTGIEPGAMDIAWDAVAFQPLPGKPANQIVVLGDSYTGGEGAGDYDRASNHIASDGGVFDACHRSSHAWSRQASLPDSGSTIGARADALDPSLDYHITACSHSTTVGVGDTTGTGENNEGAQFDQGYLDANTTLVTLTIGGNDARFSELIEFCAKNSCPDAVMGSDPQDLAHYEPQLIRGYVVQQVSSVLTEIHNRAPNAKIVLMGYPVLMVSGEAPHETCTSIYGAKAIAWFADMAHEIDRDYEAMVASLRQQGQPVTYLSSLAAFQGKAACGPAPQINGLTLDRTHAEIPPFPLSQQSFHPMVEGAATYAGLLTDALKKGLP</sequence>
<evidence type="ECO:0000256" key="2">
    <source>
        <dbReference type="PIRSR" id="PIRSR637460-2"/>
    </source>
</evidence>
<dbReference type="SUPFAM" id="SSF52266">
    <property type="entry name" value="SGNH hydrolase"/>
    <property type="match status" value="1"/>
</dbReference>
<name>A0A4R2JH42_9PSEU</name>